<dbReference type="AlphaFoldDB" id="A0AAN7KWA8"/>
<evidence type="ECO:0000256" key="1">
    <source>
        <dbReference type="ARBA" id="ARBA00005613"/>
    </source>
</evidence>
<reference evidence="6 7" key="1">
    <citation type="journal article" date="2023" name="Hortic Res">
        <title>Pangenome of water caltrop reveals structural variations and asymmetric subgenome divergence after allopolyploidization.</title>
        <authorList>
            <person name="Zhang X."/>
            <person name="Chen Y."/>
            <person name="Wang L."/>
            <person name="Yuan Y."/>
            <person name="Fang M."/>
            <person name="Shi L."/>
            <person name="Lu R."/>
            <person name="Comes H.P."/>
            <person name="Ma Y."/>
            <person name="Chen Y."/>
            <person name="Huang G."/>
            <person name="Zhou Y."/>
            <person name="Zheng Z."/>
            <person name="Qiu Y."/>
        </authorList>
    </citation>
    <scope>NUCLEOTIDE SEQUENCE [LARGE SCALE GENOMIC DNA]</scope>
    <source>
        <tissue evidence="6">Roots</tissue>
    </source>
</reference>
<organism evidence="6 7">
    <name type="scientific">Trapa incisa</name>
    <dbReference type="NCBI Taxonomy" id="236973"/>
    <lineage>
        <taxon>Eukaryota</taxon>
        <taxon>Viridiplantae</taxon>
        <taxon>Streptophyta</taxon>
        <taxon>Embryophyta</taxon>
        <taxon>Tracheophyta</taxon>
        <taxon>Spermatophyta</taxon>
        <taxon>Magnoliopsida</taxon>
        <taxon>eudicotyledons</taxon>
        <taxon>Gunneridae</taxon>
        <taxon>Pentapetalae</taxon>
        <taxon>rosids</taxon>
        <taxon>malvids</taxon>
        <taxon>Myrtales</taxon>
        <taxon>Lythraceae</taxon>
        <taxon>Trapa</taxon>
    </lineage>
</organism>
<keyword evidence="7" id="KW-1185">Reference proteome</keyword>
<keyword evidence="2" id="KW-0479">Metal-binding</keyword>
<dbReference type="PANTHER" id="PTHR13848">
    <property type="entry name" value="PROTEIN YIPPEE-LIKE CG15309-RELATED"/>
    <property type="match status" value="1"/>
</dbReference>
<name>A0AAN7KWA8_9MYRT</name>
<dbReference type="InterPro" id="IPR004910">
    <property type="entry name" value="Yippee/Mis18/Cereblon"/>
</dbReference>
<sequence>MPGFFDSPLFSCRNCRNPLALRKDLLSKNFTAKSGSAFFFSDAMNIVYGKKEHRQLMSGSFTIAPIYCSNCGEELGWKYLRADVDKQKFKEGKFVIEKSKIIKEY</sequence>
<evidence type="ECO:0000259" key="5">
    <source>
        <dbReference type="PROSITE" id="PS51792"/>
    </source>
</evidence>
<dbReference type="EMBL" id="JAXIOK010000005">
    <property type="protein sequence ID" value="KAK4770257.1"/>
    <property type="molecule type" value="Genomic_DNA"/>
</dbReference>
<evidence type="ECO:0000313" key="7">
    <source>
        <dbReference type="Proteomes" id="UP001345219"/>
    </source>
</evidence>
<dbReference type="GO" id="GO:0046872">
    <property type="term" value="F:metal ion binding"/>
    <property type="evidence" value="ECO:0007669"/>
    <property type="project" value="UniProtKB-KW"/>
</dbReference>
<accession>A0AAN7KWA8</accession>
<evidence type="ECO:0000256" key="4">
    <source>
        <dbReference type="RuleBase" id="RU110713"/>
    </source>
</evidence>
<dbReference type="InterPro" id="IPR039058">
    <property type="entry name" value="Yippee_fam"/>
</dbReference>
<evidence type="ECO:0000256" key="2">
    <source>
        <dbReference type="ARBA" id="ARBA00022723"/>
    </source>
</evidence>
<evidence type="ECO:0000313" key="6">
    <source>
        <dbReference type="EMBL" id="KAK4770257.1"/>
    </source>
</evidence>
<dbReference type="Proteomes" id="UP001345219">
    <property type="component" value="Chromosome 24"/>
</dbReference>
<keyword evidence="3" id="KW-0862">Zinc</keyword>
<proteinExistence type="inferred from homology"/>
<dbReference type="Pfam" id="PF03226">
    <property type="entry name" value="Yippee-Mis18"/>
    <property type="match status" value="1"/>
</dbReference>
<evidence type="ECO:0000256" key="3">
    <source>
        <dbReference type="ARBA" id="ARBA00022833"/>
    </source>
</evidence>
<comment type="caution">
    <text evidence="6">The sequence shown here is derived from an EMBL/GenBank/DDBJ whole genome shotgun (WGS) entry which is preliminary data.</text>
</comment>
<protein>
    <recommendedName>
        <fullName evidence="4">Protein yippee-like</fullName>
    </recommendedName>
</protein>
<dbReference type="PROSITE" id="PS51792">
    <property type="entry name" value="YIPPEE"/>
    <property type="match status" value="1"/>
</dbReference>
<gene>
    <name evidence="6" type="ORF">SAY87_030789</name>
</gene>
<feature type="domain" description="Yippee" evidence="5">
    <location>
        <begin position="8"/>
        <end position="105"/>
    </location>
</feature>
<comment type="similarity">
    <text evidence="1 4">Belongs to the yippee family.</text>
</comment>
<dbReference type="InterPro" id="IPR034751">
    <property type="entry name" value="Yippee"/>
</dbReference>